<dbReference type="InterPro" id="IPR000849">
    <property type="entry name" value="Sugar_P_transporter"/>
</dbReference>
<protein>
    <submittedName>
        <fullName evidence="8">MFS transporter</fullName>
    </submittedName>
</protein>
<feature type="transmembrane region" description="Helical" evidence="6">
    <location>
        <begin position="164"/>
        <end position="184"/>
    </location>
</feature>
<dbReference type="InterPro" id="IPR011701">
    <property type="entry name" value="MFS"/>
</dbReference>
<organism evidence="8 9">
    <name type="scientific">Heyndrickxia shackletonii</name>
    <dbReference type="NCBI Taxonomy" id="157838"/>
    <lineage>
        <taxon>Bacteria</taxon>
        <taxon>Bacillati</taxon>
        <taxon>Bacillota</taxon>
        <taxon>Bacilli</taxon>
        <taxon>Bacillales</taxon>
        <taxon>Bacillaceae</taxon>
        <taxon>Heyndrickxia</taxon>
    </lineage>
</organism>
<dbReference type="PROSITE" id="PS50850">
    <property type="entry name" value="MFS"/>
    <property type="match status" value="1"/>
</dbReference>
<feature type="transmembrane region" description="Helical" evidence="6">
    <location>
        <begin position="293"/>
        <end position="314"/>
    </location>
</feature>
<keyword evidence="5 6" id="KW-0472">Membrane</keyword>
<keyword evidence="4 6" id="KW-1133">Transmembrane helix</keyword>
<dbReference type="PIRSF" id="PIRSF002808">
    <property type="entry name" value="Hexose_phosphate_transp"/>
    <property type="match status" value="1"/>
</dbReference>
<evidence type="ECO:0000313" key="8">
    <source>
        <dbReference type="EMBL" id="KQL52788.1"/>
    </source>
</evidence>
<feature type="transmembrane region" description="Helical" evidence="6">
    <location>
        <begin position="356"/>
        <end position="378"/>
    </location>
</feature>
<evidence type="ECO:0000256" key="3">
    <source>
        <dbReference type="ARBA" id="ARBA00022692"/>
    </source>
</evidence>
<dbReference type="SUPFAM" id="SSF103473">
    <property type="entry name" value="MFS general substrate transporter"/>
    <property type="match status" value="1"/>
</dbReference>
<dbReference type="EMBL" id="LJJC01000004">
    <property type="protein sequence ID" value="KQL52788.1"/>
    <property type="molecule type" value="Genomic_DNA"/>
</dbReference>
<feature type="transmembrane region" description="Helical" evidence="6">
    <location>
        <begin position="77"/>
        <end position="95"/>
    </location>
</feature>
<feature type="domain" description="Major facilitator superfamily (MFS) profile" evidence="7">
    <location>
        <begin position="11"/>
        <end position="407"/>
    </location>
</feature>
<dbReference type="PANTHER" id="PTHR43791:SF100">
    <property type="entry name" value="SUGAR TRANSPORTER"/>
    <property type="match status" value="1"/>
</dbReference>
<dbReference type="PATRIC" id="fig|157838.3.peg.922"/>
<dbReference type="InterPro" id="IPR036259">
    <property type="entry name" value="MFS_trans_sf"/>
</dbReference>
<feature type="transmembrane region" description="Helical" evidence="6">
    <location>
        <begin position="384"/>
        <end position="405"/>
    </location>
</feature>
<evidence type="ECO:0000256" key="6">
    <source>
        <dbReference type="SAM" id="Phobius"/>
    </source>
</evidence>
<evidence type="ECO:0000256" key="4">
    <source>
        <dbReference type="ARBA" id="ARBA00022989"/>
    </source>
</evidence>
<reference evidence="8 9" key="1">
    <citation type="submission" date="2015-09" db="EMBL/GenBank/DDBJ databases">
        <title>Genome sequencing project for genomic taxonomy and phylogenomics of Bacillus-like bacteria.</title>
        <authorList>
            <person name="Liu B."/>
            <person name="Wang J."/>
            <person name="Zhu Y."/>
            <person name="Liu G."/>
            <person name="Chen Q."/>
            <person name="Chen Z."/>
            <person name="Lan J."/>
            <person name="Che J."/>
            <person name="Ge C."/>
            <person name="Shi H."/>
            <person name="Pan Z."/>
            <person name="Liu X."/>
        </authorList>
    </citation>
    <scope>NUCLEOTIDE SEQUENCE [LARGE SCALE GENOMIC DNA]</scope>
    <source>
        <strain evidence="8 9">LMG 18435</strain>
    </source>
</reference>
<evidence type="ECO:0000313" key="9">
    <source>
        <dbReference type="Proteomes" id="UP000051888"/>
    </source>
</evidence>
<feature type="transmembrane region" description="Helical" evidence="6">
    <location>
        <begin position="101"/>
        <end position="124"/>
    </location>
</feature>
<dbReference type="PANTHER" id="PTHR43791">
    <property type="entry name" value="PERMEASE-RELATED"/>
    <property type="match status" value="1"/>
</dbReference>
<dbReference type="GO" id="GO:0022857">
    <property type="term" value="F:transmembrane transporter activity"/>
    <property type="evidence" value="ECO:0007669"/>
    <property type="project" value="InterPro"/>
</dbReference>
<accession>A0A0Q3WW73</accession>
<dbReference type="CDD" id="cd17319">
    <property type="entry name" value="MFS_ExuT_GudP_like"/>
    <property type="match status" value="1"/>
</dbReference>
<keyword evidence="2" id="KW-0813">Transport</keyword>
<comment type="subcellular location">
    <subcellularLocation>
        <location evidence="1">Cell membrane</location>
        <topology evidence="1">Multi-pass membrane protein</topology>
    </subcellularLocation>
</comment>
<feature type="transmembrane region" description="Helical" evidence="6">
    <location>
        <begin position="136"/>
        <end position="158"/>
    </location>
</feature>
<dbReference type="GO" id="GO:0005886">
    <property type="term" value="C:plasma membrane"/>
    <property type="evidence" value="ECO:0007669"/>
    <property type="project" value="UniProtKB-SubCell"/>
</dbReference>
<dbReference type="OrthoDB" id="9773404at2"/>
<keyword evidence="9" id="KW-1185">Reference proteome</keyword>
<dbReference type="STRING" id="157838.AN964_04145"/>
<sequence length="425" mass="46829">MSIPKARWYRIGLLLFLTYLVAFVDRSNIGMAAPLMVKSLGLSSTTTGVLLSAFFWGYVITQIPSGLLASKYSAKKIIVGSLVLLGITGILTGVVKSYDGLLVVRFIMGLAEGVLWPAFAIYFINWYANSERARAINFSEMSLPISSIIMAPLAGWMIENWNYHVMFILQGSLPIVLAIFFAWFASDSPEKDRYVSKEELDYIKQNRTAELKEKGSFLEVIGNYRVWVFCVVYFLWITGLYSFGLWMPSLMKELSSTGIGTVGWLTAIPFVLAAIAMYFNAKWSDSHTSKRSFFIAIPLLIGGLALVLQHIFGVNLTTNLIMLIIAGIGIYAAFGPWWAWAMSFVPNNQAGTANGLINLVGNFGGIVGPIIVGAVAQGKNLLEGFYVLGFFLILGSIIVLTFAALNKSRVKNLDAHQNSKQLVTK</sequence>
<feature type="transmembrane region" description="Helical" evidence="6">
    <location>
        <begin position="48"/>
        <end position="70"/>
    </location>
</feature>
<proteinExistence type="predicted"/>
<dbReference type="Pfam" id="PF07690">
    <property type="entry name" value="MFS_1"/>
    <property type="match status" value="1"/>
</dbReference>
<dbReference type="Proteomes" id="UP000051888">
    <property type="component" value="Unassembled WGS sequence"/>
</dbReference>
<feature type="transmembrane region" description="Helical" evidence="6">
    <location>
        <begin position="259"/>
        <end position="281"/>
    </location>
</feature>
<name>A0A0Q3WW73_9BACI</name>
<dbReference type="RefSeq" id="WP_055738495.1">
    <property type="nucleotide sequence ID" value="NZ_JAAIWL010000015.1"/>
</dbReference>
<evidence type="ECO:0000256" key="5">
    <source>
        <dbReference type="ARBA" id="ARBA00023136"/>
    </source>
</evidence>
<dbReference type="Gene3D" id="1.20.1250.20">
    <property type="entry name" value="MFS general substrate transporter like domains"/>
    <property type="match status" value="2"/>
</dbReference>
<evidence type="ECO:0000256" key="1">
    <source>
        <dbReference type="ARBA" id="ARBA00004651"/>
    </source>
</evidence>
<gene>
    <name evidence="8" type="ORF">AN964_04145</name>
</gene>
<feature type="transmembrane region" description="Helical" evidence="6">
    <location>
        <begin position="320"/>
        <end position="344"/>
    </location>
</feature>
<feature type="transmembrane region" description="Helical" evidence="6">
    <location>
        <begin position="226"/>
        <end position="247"/>
    </location>
</feature>
<dbReference type="AlphaFoldDB" id="A0A0Q3WW73"/>
<evidence type="ECO:0000256" key="2">
    <source>
        <dbReference type="ARBA" id="ARBA00022448"/>
    </source>
</evidence>
<evidence type="ECO:0000259" key="7">
    <source>
        <dbReference type="PROSITE" id="PS50850"/>
    </source>
</evidence>
<dbReference type="InterPro" id="IPR020846">
    <property type="entry name" value="MFS_dom"/>
</dbReference>
<keyword evidence="3 6" id="KW-0812">Transmembrane</keyword>
<comment type="caution">
    <text evidence="8">The sequence shown here is derived from an EMBL/GenBank/DDBJ whole genome shotgun (WGS) entry which is preliminary data.</text>
</comment>